<feature type="region of interest" description="Disordered" evidence="1">
    <location>
        <begin position="51"/>
        <end position="87"/>
    </location>
</feature>
<evidence type="ECO:0000313" key="2">
    <source>
        <dbReference type="EMBL" id="CAF5203636.1"/>
    </source>
</evidence>
<dbReference type="Proteomes" id="UP000676336">
    <property type="component" value="Unassembled WGS sequence"/>
</dbReference>
<reference evidence="2" key="1">
    <citation type="submission" date="2021-02" db="EMBL/GenBank/DDBJ databases">
        <authorList>
            <person name="Nowell W R."/>
        </authorList>
    </citation>
    <scope>NUCLEOTIDE SEQUENCE</scope>
</reference>
<gene>
    <name evidence="2" type="ORF">SMN809_LOCUS76231</name>
</gene>
<proteinExistence type="predicted"/>
<dbReference type="AlphaFoldDB" id="A0A8S3IMV6"/>
<organism evidence="2 3">
    <name type="scientific">Rotaria magnacalcarata</name>
    <dbReference type="NCBI Taxonomy" id="392030"/>
    <lineage>
        <taxon>Eukaryota</taxon>
        <taxon>Metazoa</taxon>
        <taxon>Spiralia</taxon>
        <taxon>Gnathifera</taxon>
        <taxon>Rotifera</taxon>
        <taxon>Eurotatoria</taxon>
        <taxon>Bdelloidea</taxon>
        <taxon>Philodinida</taxon>
        <taxon>Philodinidae</taxon>
        <taxon>Rotaria</taxon>
    </lineage>
</organism>
<name>A0A8S3IMV6_9BILA</name>
<evidence type="ECO:0000256" key="1">
    <source>
        <dbReference type="SAM" id="MobiDB-lite"/>
    </source>
</evidence>
<accession>A0A8S3IMV6</accession>
<sequence>LLVDDLLVWTGILDRMSDDNNDNYGTHVPFNTILFCDERILTEHEKRTVLEKKISADNTSSQTSNRDRSVDYSKRPTTSVPRNRKRY</sequence>
<protein>
    <submittedName>
        <fullName evidence="2">Uncharacterized protein</fullName>
    </submittedName>
</protein>
<comment type="caution">
    <text evidence="2">The sequence shown here is derived from an EMBL/GenBank/DDBJ whole genome shotgun (WGS) entry which is preliminary data.</text>
</comment>
<dbReference type="EMBL" id="CAJOBI010334348">
    <property type="protein sequence ID" value="CAF5203636.1"/>
    <property type="molecule type" value="Genomic_DNA"/>
</dbReference>
<evidence type="ECO:0000313" key="3">
    <source>
        <dbReference type="Proteomes" id="UP000676336"/>
    </source>
</evidence>
<feature type="compositionally biased region" description="Basic and acidic residues" evidence="1">
    <location>
        <begin position="65"/>
        <end position="74"/>
    </location>
</feature>
<feature type="non-terminal residue" evidence="2">
    <location>
        <position position="1"/>
    </location>
</feature>